<dbReference type="AlphaFoldDB" id="A0AAU9CL88"/>
<sequence length="184" mass="20220">MFYGQGESIVLQRDVEAVRVPDGEPVKLHKDEIVTLYQALGGSYTVLTEDGTMARISAGDADALGKEPPVIPDLREGTDPETVKHNVWQVLKTIYDPEIPVNIVDLGLVYHVRITPIEEGKNRVEIVMTLTAPGCGMGPVIQQDVEMAVKNLPGVEEVQVEVVFDPPWSRDMMTEAAKLQLGMI</sequence>
<evidence type="ECO:0000259" key="1">
    <source>
        <dbReference type="Pfam" id="PF01883"/>
    </source>
</evidence>
<gene>
    <name evidence="2" type="ORF">MIN45_P0756</name>
</gene>
<dbReference type="PANTHER" id="PTHR42831">
    <property type="entry name" value="FE-S PROTEIN MATURATION AUXILIARY FACTOR YITW"/>
    <property type="match status" value="1"/>
</dbReference>
<feature type="domain" description="MIP18 family-like" evidence="1">
    <location>
        <begin position="85"/>
        <end position="161"/>
    </location>
</feature>
<dbReference type="NCBIfam" id="TIGR03406">
    <property type="entry name" value="FeS_long_SufT"/>
    <property type="match status" value="1"/>
</dbReference>
<protein>
    <recommendedName>
        <fullName evidence="1">MIP18 family-like domain-containing protein</fullName>
    </recommendedName>
</protein>
<dbReference type="Proteomes" id="UP001321450">
    <property type="component" value="Chromosome"/>
</dbReference>
<keyword evidence="3" id="KW-1185">Reference proteome</keyword>
<proteinExistence type="predicted"/>
<dbReference type="InterPro" id="IPR052339">
    <property type="entry name" value="Fe-S_Maturation_MIP18"/>
</dbReference>
<reference evidence="3" key="1">
    <citation type="journal article" date="2024" name="Int. J. Syst. Evol. Microbiol.">
        <title>Methylomarinovum tepidoasis sp. nov., a moderately thermophilic methanotroph of the family Methylothermaceae isolated from a deep-sea hydrothermal field.</title>
        <authorList>
            <person name="Hirayama H."/>
            <person name="Takaki Y."/>
            <person name="Abe M."/>
            <person name="Miyazaki M."/>
            <person name="Uematsu K."/>
            <person name="Matsui Y."/>
            <person name="Takai K."/>
        </authorList>
    </citation>
    <scope>NUCLEOTIDE SEQUENCE [LARGE SCALE GENOMIC DNA]</scope>
    <source>
        <strain evidence="3">IN45</strain>
    </source>
</reference>
<dbReference type="InterPro" id="IPR034904">
    <property type="entry name" value="FSCA_dom_sf"/>
</dbReference>
<evidence type="ECO:0000313" key="2">
    <source>
        <dbReference type="EMBL" id="BCX88387.1"/>
    </source>
</evidence>
<accession>A0AAU9CL88</accession>
<dbReference type="Gene3D" id="3.30.300.130">
    <property type="entry name" value="Fe-S cluster assembly (FSCA)"/>
    <property type="match status" value="1"/>
</dbReference>
<dbReference type="RefSeq" id="WP_286293504.1">
    <property type="nucleotide sequence ID" value="NZ_AP024718.1"/>
</dbReference>
<dbReference type="SUPFAM" id="SSF117916">
    <property type="entry name" value="Fe-S cluster assembly (FSCA) domain-like"/>
    <property type="match status" value="1"/>
</dbReference>
<dbReference type="KEGG" id="meiy:MIN45_P0756"/>
<dbReference type="InterPro" id="IPR002744">
    <property type="entry name" value="MIP18-like"/>
</dbReference>
<dbReference type="PANTHER" id="PTHR42831:SF1">
    <property type="entry name" value="FE-S PROTEIN MATURATION AUXILIARY FACTOR YITW"/>
    <property type="match status" value="1"/>
</dbReference>
<evidence type="ECO:0000313" key="3">
    <source>
        <dbReference type="Proteomes" id="UP001321450"/>
    </source>
</evidence>
<organism evidence="2 3">
    <name type="scientific">Methylomarinovum tepidoasis</name>
    <dbReference type="NCBI Taxonomy" id="2840183"/>
    <lineage>
        <taxon>Bacteria</taxon>
        <taxon>Pseudomonadati</taxon>
        <taxon>Pseudomonadota</taxon>
        <taxon>Gammaproteobacteria</taxon>
        <taxon>Methylococcales</taxon>
        <taxon>Methylothermaceae</taxon>
        <taxon>Methylomarinovum</taxon>
    </lineage>
</organism>
<name>A0AAU9CL88_9GAMM</name>
<dbReference type="InterPro" id="IPR017776">
    <property type="entry name" value="FeS_assembly_SufT_put"/>
</dbReference>
<dbReference type="Pfam" id="PF01883">
    <property type="entry name" value="FeS_assembly_P"/>
    <property type="match status" value="1"/>
</dbReference>
<dbReference type="EMBL" id="AP024718">
    <property type="protein sequence ID" value="BCX88387.1"/>
    <property type="molecule type" value="Genomic_DNA"/>
</dbReference>